<dbReference type="EMBL" id="CP093326">
    <property type="protein sequence ID" value="UNK47095.1"/>
    <property type="molecule type" value="Genomic_DNA"/>
</dbReference>
<accession>A0ABY3W9T7</accession>
<keyword evidence="3" id="KW-1185">Reference proteome</keyword>
<sequence length="630" mass="67340">MKQTLLPRALAVLAVLSVVLAPVAPADASMAASTSTQDVTATGTGPITLTGLTPERNVYRPYEYLQAGWATSDTTARHIIFVYDGPGQSEYLAQWMSPNNSTGSNSGNATGNPTDDFMLPGLYRLVKVDMYATQGTATFYPDGSVARDGRVAPTEHHNLNFKTMSFRFDNPVITAAQFDVAPAPKVVGTAAEGSTLSALVEGWSPTPPVLEYQWYRDGLPIHEPDEGGDFYAADRPSYTLKSEDVGHKITLTVEGWSRGRAQTFATSAPTTPVQGRVRAGSVSITGNRIFGSTMTAVPAGWGDGVKLSYQWYRDWYPITGAISATYTATFKDVHHGVNVRVTGSKPGLQPVTVEGNGREIGLATLDTTPPSISGVARVGSPLTANHGVRTPVGEDEVSYQWLRNGQMIRGAQGRTYTPVAADRGARLSTWIHAMKRGYTEEMSIFTPATGPVDYGALKAPTVKVSGTAQVGKRLTASHGSYTPGATVSYQWLRSGKAISKATGKTYTLTASDRGKRVSVRTTGSRAGFATLTKISAVTRPVAYGALSAPSIKAKGTARVGSRLTASHAPFKPKAAVRYQWLRNGKTITRANGKTYKLTRSDRDKRVSVRITGSLSGYKPAAKTSVSLRVR</sequence>
<proteinExistence type="predicted"/>
<dbReference type="RefSeq" id="WP_241914926.1">
    <property type="nucleotide sequence ID" value="NZ_CP093326.1"/>
</dbReference>
<reference evidence="2 3" key="1">
    <citation type="submission" date="2022-03" db="EMBL/GenBank/DDBJ databases">
        <title>Isotopic signatures of nitrous oxide derived from detoxification processes.</title>
        <authorList>
            <person name="Behrendt U."/>
            <person name="Buchen C."/>
            <person name="Well R."/>
            <person name="Ulrich A."/>
            <person name="Rohe L."/>
            <person name="Kolb S."/>
            <person name="Schloter M."/>
            <person name="Horn M.A."/>
            <person name="Augustin J."/>
        </authorList>
    </citation>
    <scope>NUCLEOTIDE SEQUENCE [LARGE SCALE GENOMIC DNA]</scope>
    <source>
        <strain evidence="2 3">S4-C24</strain>
    </source>
</reference>
<gene>
    <name evidence="2" type="ORF">MNQ99_07060</name>
</gene>
<organism evidence="2 3">
    <name type="scientific">Arthrobacter sulfonylureivorans</name>
    <dbReference type="NCBI Taxonomy" id="2486855"/>
    <lineage>
        <taxon>Bacteria</taxon>
        <taxon>Bacillati</taxon>
        <taxon>Actinomycetota</taxon>
        <taxon>Actinomycetes</taxon>
        <taxon>Micrococcales</taxon>
        <taxon>Micrococcaceae</taxon>
        <taxon>Arthrobacter</taxon>
    </lineage>
</organism>
<feature type="signal peptide" evidence="1">
    <location>
        <begin position="1"/>
        <end position="28"/>
    </location>
</feature>
<keyword evidence="1" id="KW-0732">Signal</keyword>
<evidence type="ECO:0008006" key="4">
    <source>
        <dbReference type="Google" id="ProtNLM"/>
    </source>
</evidence>
<dbReference type="Proteomes" id="UP000829069">
    <property type="component" value="Chromosome"/>
</dbReference>
<evidence type="ECO:0000256" key="1">
    <source>
        <dbReference type="SAM" id="SignalP"/>
    </source>
</evidence>
<evidence type="ECO:0000313" key="3">
    <source>
        <dbReference type="Proteomes" id="UP000829069"/>
    </source>
</evidence>
<protein>
    <recommendedName>
        <fullName evidence="4">Ig-like domain-containing protein</fullName>
    </recommendedName>
</protein>
<feature type="chain" id="PRO_5045974873" description="Ig-like domain-containing protein" evidence="1">
    <location>
        <begin position="29"/>
        <end position="630"/>
    </location>
</feature>
<name>A0ABY3W9T7_9MICC</name>
<evidence type="ECO:0000313" key="2">
    <source>
        <dbReference type="EMBL" id="UNK47095.1"/>
    </source>
</evidence>
<dbReference type="Gene3D" id="2.60.40.2700">
    <property type="match status" value="5"/>
</dbReference>